<protein>
    <submittedName>
        <fullName evidence="5">Aldo/keto reductase</fullName>
    </submittedName>
</protein>
<sequence>MAPMRTITLNNGVTMPQLGFGVFQVSTEDTYDAVTEALRVGYRSIDTAAIYGNEEPVGRAVADSGIARDELFVTTKLWNSDQGYDEALRAFDASAARLGLDQVDLYLVHWPAPKQDRYVDSWRALGKLHADGRVRAIGVSNFQPEHLERVVDATGAVPAVNQVELHPRLQQAELRAVHARLGVVTEAWSPLAQGALLGDPVITSVADKHGRTPAQVVLRWHVQLGNVVIPKSATPSRIAENFAVFDFELDGDDLARIAELDRGERIGPDPDTFG</sequence>
<dbReference type="InterPro" id="IPR020471">
    <property type="entry name" value="AKR"/>
</dbReference>
<evidence type="ECO:0000256" key="3">
    <source>
        <dbReference type="ARBA" id="ARBA00023002"/>
    </source>
</evidence>
<dbReference type="InterPro" id="IPR018170">
    <property type="entry name" value="Aldo/ket_reductase_CS"/>
</dbReference>
<keyword evidence="6" id="KW-1185">Reference proteome</keyword>
<dbReference type="Proteomes" id="UP001597168">
    <property type="component" value="Unassembled WGS sequence"/>
</dbReference>
<keyword evidence="3" id="KW-0560">Oxidoreductase</keyword>
<reference evidence="6" key="1">
    <citation type="journal article" date="2019" name="Int. J. Syst. Evol. Microbiol.">
        <title>The Global Catalogue of Microorganisms (GCM) 10K type strain sequencing project: providing services to taxonomists for standard genome sequencing and annotation.</title>
        <authorList>
            <consortium name="The Broad Institute Genomics Platform"/>
            <consortium name="The Broad Institute Genome Sequencing Center for Infectious Disease"/>
            <person name="Wu L."/>
            <person name="Ma J."/>
        </authorList>
    </citation>
    <scope>NUCLEOTIDE SEQUENCE [LARGE SCALE GENOMIC DNA]</scope>
    <source>
        <strain evidence="6">CCUG 60214</strain>
    </source>
</reference>
<dbReference type="PIRSF" id="PIRSF000097">
    <property type="entry name" value="AKR"/>
    <property type="match status" value="1"/>
</dbReference>
<dbReference type="PROSITE" id="PS00062">
    <property type="entry name" value="ALDOKETO_REDUCTASE_2"/>
    <property type="match status" value="1"/>
</dbReference>
<organism evidence="5 6">
    <name type="scientific">Saccharothrix hoggarensis</name>
    <dbReference type="NCBI Taxonomy" id="913853"/>
    <lineage>
        <taxon>Bacteria</taxon>
        <taxon>Bacillati</taxon>
        <taxon>Actinomycetota</taxon>
        <taxon>Actinomycetes</taxon>
        <taxon>Pseudonocardiales</taxon>
        <taxon>Pseudonocardiaceae</taxon>
        <taxon>Saccharothrix</taxon>
    </lineage>
</organism>
<evidence type="ECO:0000259" key="4">
    <source>
        <dbReference type="Pfam" id="PF00248"/>
    </source>
</evidence>
<dbReference type="Gene3D" id="3.20.20.100">
    <property type="entry name" value="NADP-dependent oxidoreductase domain"/>
    <property type="match status" value="1"/>
</dbReference>
<dbReference type="PROSITE" id="PS00798">
    <property type="entry name" value="ALDOKETO_REDUCTASE_1"/>
    <property type="match status" value="1"/>
</dbReference>
<proteinExistence type="inferred from homology"/>
<dbReference type="InterPro" id="IPR023210">
    <property type="entry name" value="NADP_OxRdtase_dom"/>
</dbReference>
<evidence type="ECO:0000256" key="1">
    <source>
        <dbReference type="ARBA" id="ARBA00007905"/>
    </source>
</evidence>
<dbReference type="SUPFAM" id="SSF51430">
    <property type="entry name" value="NAD(P)-linked oxidoreductase"/>
    <property type="match status" value="1"/>
</dbReference>
<dbReference type="PRINTS" id="PR00069">
    <property type="entry name" value="ALDKETRDTASE"/>
</dbReference>
<comment type="caution">
    <text evidence="5">The sequence shown here is derived from an EMBL/GenBank/DDBJ whole genome shotgun (WGS) entry which is preliminary data.</text>
</comment>
<dbReference type="PANTHER" id="PTHR43827:SF3">
    <property type="entry name" value="NADP-DEPENDENT OXIDOREDUCTASE DOMAIN-CONTAINING PROTEIN"/>
    <property type="match status" value="1"/>
</dbReference>
<dbReference type="PANTHER" id="PTHR43827">
    <property type="entry name" value="2,5-DIKETO-D-GLUCONIC ACID REDUCTASE"/>
    <property type="match status" value="1"/>
</dbReference>
<dbReference type="InterPro" id="IPR036812">
    <property type="entry name" value="NAD(P)_OxRdtase_dom_sf"/>
</dbReference>
<evidence type="ECO:0000256" key="2">
    <source>
        <dbReference type="ARBA" id="ARBA00022857"/>
    </source>
</evidence>
<dbReference type="PROSITE" id="PS00063">
    <property type="entry name" value="ALDOKETO_REDUCTASE_3"/>
    <property type="match status" value="1"/>
</dbReference>
<dbReference type="Pfam" id="PF00248">
    <property type="entry name" value="Aldo_ket_red"/>
    <property type="match status" value="1"/>
</dbReference>
<accession>A0ABW3QPB0</accession>
<gene>
    <name evidence="5" type="ORF">ACFQ3T_05575</name>
</gene>
<dbReference type="EMBL" id="JBHTLK010000015">
    <property type="protein sequence ID" value="MFD1146587.1"/>
    <property type="molecule type" value="Genomic_DNA"/>
</dbReference>
<keyword evidence="2" id="KW-0521">NADP</keyword>
<comment type="similarity">
    <text evidence="1">Belongs to the aldo/keto reductase family.</text>
</comment>
<dbReference type="RefSeq" id="WP_380720589.1">
    <property type="nucleotide sequence ID" value="NZ_JBHTLK010000015.1"/>
</dbReference>
<evidence type="ECO:0000313" key="5">
    <source>
        <dbReference type="EMBL" id="MFD1146587.1"/>
    </source>
</evidence>
<feature type="domain" description="NADP-dependent oxidoreductase" evidence="4">
    <location>
        <begin position="24"/>
        <end position="261"/>
    </location>
</feature>
<name>A0ABW3QPB0_9PSEU</name>
<evidence type="ECO:0000313" key="6">
    <source>
        <dbReference type="Proteomes" id="UP001597168"/>
    </source>
</evidence>